<keyword evidence="2" id="KW-0805">Transcription regulation</keyword>
<comment type="subcellular location">
    <subcellularLocation>
        <location evidence="1">Nucleus</location>
    </subcellularLocation>
</comment>
<feature type="domain" description="WRKY" evidence="7">
    <location>
        <begin position="813"/>
        <end position="878"/>
    </location>
</feature>
<dbReference type="InterPro" id="IPR006734">
    <property type="entry name" value="PLATZ"/>
</dbReference>
<feature type="region of interest" description="Disordered" evidence="6">
    <location>
        <begin position="512"/>
        <end position="619"/>
    </location>
</feature>
<keyword evidence="9" id="KW-1185">Reference proteome</keyword>
<evidence type="ECO:0000256" key="6">
    <source>
        <dbReference type="SAM" id="MobiDB-lite"/>
    </source>
</evidence>
<evidence type="ECO:0000256" key="4">
    <source>
        <dbReference type="ARBA" id="ARBA00023163"/>
    </source>
</evidence>
<name>A0AAN7JNW8_9MYRT</name>
<sequence>MDLQRSLPIGMGSEELGPPWLEPMLAASYFTPCRLHGISTKSECNMFCLDCTGDALCSYCLAHHRDHRGVQIRRSSYHNVVRVNEIQRYLDISCVQTYIINSAKIVFLNERPQPRPGKGVTKTCEICCRSLLDSFRFCSLGCKLNAMKRGGSELTFTVRAKNCSRESIAGESESDESPTPKKMRWSWLQQHSDGHPHLVSKHEQTESQNYCTVSSATDQQELFFEFHVDFSHARCREIMLPPACLDALKAVGTKLAAMRSEKVVPCSNLARAAQYQGSLIYPRGRISSVAKLIPVRPRRKAELAEADRGVLKEGVGILGIDSFSQSIRHGDDQNANAMSCSWNEIPLETTHRPSLGGDEGRSPSFLESAAVHNDQKVSPDHSAELCSSESRLAPRGGLMERIATRTGFNAPKLNTKEIRANGILNTEARSPGLKLSPGLSPTILLESPVFISNSLHSPTTGRFSFVPPNSSSRCLILAPGPNRIRDKDLVEDNDSSFAFNPVAELRSSFFSSEPKITPVSPQQSLPRREISAQPDATLQSSNRAEPPTIHPQASFSPSMMEKHVSSNNSVGTIPSDQRMLENTAARDDQSSPLDEEDQKGNTDSTLELGSPSEVGYNGGKYGHKQVMDGGYPRNYYKCTHPDCQVKKNVEQSYDGRITEIIYKGAHNHPMPQPSCQGIMEGFDTPEHKGMKAGNGANQGWGHNGHQTLAPERRQGNFELPSSPSDEPGYSNPNNIGPENQNSSNFEPGRAVEASSPFSNDEHPNDQANGSVLLDPKTEEYVESKRRKIEAYPADMTGATRAIREPRFVVQTTSDVDILDDGYRWRKYGQKVVKGNPNPRSYYKCTSQGCPVRKHVERASHDLKSVITTYEGKHNHDIPAARNSSHGNMELASTQPVASGVQANVHRQEPSQAHLGSLRFAGPGALATLELPGRPRLSHQSFGLNAQPRMPSLVMAGRGGGNGNMLMPPIHPFLAAQQQNHANQMTLILPKGELKPEHMADAGLNRLPLRPHM</sequence>
<feature type="compositionally biased region" description="Polar residues" evidence="6">
    <location>
        <begin position="534"/>
        <end position="543"/>
    </location>
</feature>
<accession>A0AAN7JNW8</accession>
<dbReference type="Pfam" id="PF04640">
    <property type="entry name" value="PLATZ"/>
    <property type="match status" value="1"/>
</dbReference>
<keyword evidence="4" id="KW-0804">Transcription</keyword>
<protein>
    <recommendedName>
        <fullName evidence="7">WRKY domain-containing protein</fullName>
    </recommendedName>
</protein>
<dbReference type="GO" id="GO:0003700">
    <property type="term" value="F:DNA-binding transcription factor activity"/>
    <property type="evidence" value="ECO:0007669"/>
    <property type="project" value="InterPro"/>
</dbReference>
<dbReference type="PANTHER" id="PTHR31221:SF126">
    <property type="entry name" value="WRKY DOMAIN-CONTAINING PROTEIN"/>
    <property type="match status" value="1"/>
</dbReference>
<dbReference type="SUPFAM" id="SSF118290">
    <property type="entry name" value="WRKY DNA-binding domain"/>
    <property type="match status" value="2"/>
</dbReference>
<organism evidence="8 9">
    <name type="scientific">Trapa incisa</name>
    <dbReference type="NCBI Taxonomy" id="236973"/>
    <lineage>
        <taxon>Eukaryota</taxon>
        <taxon>Viridiplantae</taxon>
        <taxon>Streptophyta</taxon>
        <taxon>Embryophyta</taxon>
        <taxon>Tracheophyta</taxon>
        <taxon>Spermatophyta</taxon>
        <taxon>Magnoliopsida</taxon>
        <taxon>eudicotyledons</taxon>
        <taxon>Gunneridae</taxon>
        <taxon>Pentapetalae</taxon>
        <taxon>rosids</taxon>
        <taxon>malvids</taxon>
        <taxon>Myrtales</taxon>
        <taxon>Lythraceae</taxon>
        <taxon>Trapa</taxon>
    </lineage>
</organism>
<evidence type="ECO:0000259" key="7">
    <source>
        <dbReference type="PROSITE" id="PS50811"/>
    </source>
</evidence>
<evidence type="ECO:0000256" key="3">
    <source>
        <dbReference type="ARBA" id="ARBA00023125"/>
    </source>
</evidence>
<reference evidence="8 9" key="1">
    <citation type="journal article" date="2023" name="Hortic Res">
        <title>Pangenome of water caltrop reveals structural variations and asymmetric subgenome divergence after allopolyploidization.</title>
        <authorList>
            <person name="Zhang X."/>
            <person name="Chen Y."/>
            <person name="Wang L."/>
            <person name="Yuan Y."/>
            <person name="Fang M."/>
            <person name="Shi L."/>
            <person name="Lu R."/>
            <person name="Comes H.P."/>
            <person name="Ma Y."/>
            <person name="Chen Y."/>
            <person name="Huang G."/>
            <person name="Zhou Y."/>
            <person name="Zheng Z."/>
            <person name="Qiu Y."/>
        </authorList>
    </citation>
    <scope>NUCLEOTIDE SEQUENCE [LARGE SCALE GENOMIC DNA]</scope>
    <source>
        <tissue evidence="8">Roots</tissue>
    </source>
</reference>
<dbReference type="Gene3D" id="2.20.25.80">
    <property type="entry name" value="WRKY domain"/>
    <property type="match status" value="2"/>
</dbReference>
<dbReference type="PROSITE" id="PS50811">
    <property type="entry name" value="WRKY"/>
    <property type="match status" value="2"/>
</dbReference>
<feature type="compositionally biased region" description="Polar residues" evidence="6">
    <location>
        <begin position="565"/>
        <end position="575"/>
    </location>
</feature>
<dbReference type="GO" id="GO:0043565">
    <property type="term" value="F:sequence-specific DNA binding"/>
    <property type="evidence" value="ECO:0007669"/>
    <property type="project" value="InterPro"/>
</dbReference>
<evidence type="ECO:0000256" key="1">
    <source>
        <dbReference type="ARBA" id="ARBA00004123"/>
    </source>
</evidence>
<keyword evidence="5" id="KW-0539">Nucleus</keyword>
<feature type="compositionally biased region" description="Polar residues" evidence="6">
    <location>
        <begin position="719"/>
        <end position="745"/>
    </location>
</feature>
<dbReference type="InterPro" id="IPR003657">
    <property type="entry name" value="WRKY_dom"/>
</dbReference>
<dbReference type="Proteomes" id="UP001345219">
    <property type="component" value="Chromosome 4"/>
</dbReference>
<gene>
    <name evidence="8" type="ORF">SAY87_004059</name>
</gene>
<evidence type="ECO:0000256" key="5">
    <source>
        <dbReference type="ARBA" id="ARBA00023242"/>
    </source>
</evidence>
<evidence type="ECO:0000313" key="8">
    <source>
        <dbReference type="EMBL" id="KAK4750577.1"/>
    </source>
</evidence>
<proteinExistence type="predicted"/>
<evidence type="ECO:0000256" key="2">
    <source>
        <dbReference type="ARBA" id="ARBA00023015"/>
    </source>
</evidence>
<dbReference type="InterPro" id="IPR036576">
    <property type="entry name" value="WRKY_dom_sf"/>
</dbReference>
<evidence type="ECO:0000313" key="9">
    <source>
        <dbReference type="Proteomes" id="UP001345219"/>
    </source>
</evidence>
<dbReference type="SMART" id="SM00774">
    <property type="entry name" value="WRKY"/>
    <property type="match status" value="2"/>
</dbReference>
<dbReference type="Pfam" id="PF03106">
    <property type="entry name" value="WRKY"/>
    <property type="match status" value="2"/>
</dbReference>
<keyword evidence="3" id="KW-0238">DNA-binding</keyword>
<feature type="domain" description="WRKY" evidence="7">
    <location>
        <begin position="615"/>
        <end position="671"/>
    </location>
</feature>
<dbReference type="FunFam" id="2.20.25.80:FF:000001">
    <property type="entry name" value="WRKY transcription factor 33"/>
    <property type="match status" value="1"/>
</dbReference>
<dbReference type="EMBL" id="JAXIOK010000017">
    <property type="protein sequence ID" value="KAK4750577.1"/>
    <property type="molecule type" value="Genomic_DNA"/>
</dbReference>
<dbReference type="GO" id="GO:0005634">
    <property type="term" value="C:nucleus"/>
    <property type="evidence" value="ECO:0007669"/>
    <property type="project" value="UniProtKB-SubCell"/>
</dbReference>
<dbReference type="PANTHER" id="PTHR31221">
    <property type="entry name" value="WRKY TRANSCRIPTION FACTOR PROTEIN 1-RELATED"/>
    <property type="match status" value="1"/>
</dbReference>
<dbReference type="AlphaFoldDB" id="A0AAN7JNW8"/>
<feature type="region of interest" description="Disordered" evidence="6">
    <location>
        <begin position="680"/>
        <end position="777"/>
    </location>
</feature>
<comment type="caution">
    <text evidence="8">The sequence shown here is derived from an EMBL/GenBank/DDBJ whole genome shotgun (WGS) entry which is preliminary data.</text>
</comment>
<dbReference type="InterPro" id="IPR044810">
    <property type="entry name" value="WRKY_plant"/>
</dbReference>